<protein>
    <submittedName>
        <fullName evidence="1">Uncharacterized protein</fullName>
    </submittedName>
</protein>
<reference evidence="1" key="1">
    <citation type="submission" date="2020-03" db="EMBL/GenBank/DDBJ databases">
        <title>A high-quality chromosome-level genome assembly of a woody plant with both climbing and erect habits, Rhamnella rubrinervis.</title>
        <authorList>
            <person name="Lu Z."/>
            <person name="Yang Y."/>
            <person name="Zhu X."/>
            <person name="Sun Y."/>
        </authorList>
    </citation>
    <scope>NUCLEOTIDE SEQUENCE</scope>
    <source>
        <strain evidence="1">BYM</strain>
        <tissue evidence="1">Leaf</tissue>
    </source>
</reference>
<keyword evidence="2" id="KW-1185">Reference proteome</keyword>
<dbReference type="AlphaFoldDB" id="A0A8K0HB95"/>
<comment type="caution">
    <text evidence="1">The sequence shown here is derived from an EMBL/GenBank/DDBJ whole genome shotgun (WGS) entry which is preliminary data.</text>
</comment>
<gene>
    <name evidence="1" type="ORF">FNV43_RR10130</name>
</gene>
<dbReference type="EMBL" id="VOIH02000004">
    <property type="protein sequence ID" value="KAF3449402.1"/>
    <property type="molecule type" value="Genomic_DNA"/>
</dbReference>
<organism evidence="1 2">
    <name type="scientific">Rhamnella rubrinervis</name>
    <dbReference type="NCBI Taxonomy" id="2594499"/>
    <lineage>
        <taxon>Eukaryota</taxon>
        <taxon>Viridiplantae</taxon>
        <taxon>Streptophyta</taxon>
        <taxon>Embryophyta</taxon>
        <taxon>Tracheophyta</taxon>
        <taxon>Spermatophyta</taxon>
        <taxon>Magnoliopsida</taxon>
        <taxon>eudicotyledons</taxon>
        <taxon>Gunneridae</taxon>
        <taxon>Pentapetalae</taxon>
        <taxon>rosids</taxon>
        <taxon>fabids</taxon>
        <taxon>Rosales</taxon>
        <taxon>Rhamnaceae</taxon>
        <taxon>rhamnoid group</taxon>
        <taxon>Rhamneae</taxon>
        <taxon>Rhamnella</taxon>
    </lineage>
</organism>
<name>A0A8K0HB95_9ROSA</name>
<evidence type="ECO:0000313" key="2">
    <source>
        <dbReference type="Proteomes" id="UP000796880"/>
    </source>
</evidence>
<dbReference type="Proteomes" id="UP000796880">
    <property type="component" value="Unassembled WGS sequence"/>
</dbReference>
<accession>A0A8K0HB95</accession>
<sequence length="242" mass="27405">MGYSLVFLKDEKLRQLAELLYKQEALNMQKMKFNSEPERVKYLSDCRANYESVMSILNDVGKLKTKFQNDNVRAPIAADIFSNTETFINNALQTVRNMTLRKEHLDKINDHVNSLISSMEEMDPQNGTQVQRVGKEVEEYNKAMLAYNTKSGGIGIKELSKMLNASNVSFEKLMQTYQGKFDFPAEFKDLKDVEKQENCSGSWLIDLVSCSGVSPPLSTDGHHCHFVSMPDGAALARQIAHH</sequence>
<dbReference type="OrthoDB" id="542365at2759"/>
<evidence type="ECO:0000313" key="1">
    <source>
        <dbReference type="EMBL" id="KAF3449402.1"/>
    </source>
</evidence>
<proteinExistence type="predicted"/>